<reference evidence="1" key="2">
    <citation type="journal article" date="2015" name="Fish Shellfish Immunol.">
        <title>Early steps in the European eel (Anguilla anguilla)-Vibrio vulnificus interaction in the gills: Role of the RtxA13 toxin.</title>
        <authorList>
            <person name="Callol A."/>
            <person name="Pajuelo D."/>
            <person name="Ebbesson L."/>
            <person name="Teles M."/>
            <person name="MacKenzie S."/>
            <person name="Amaro C."/>
        </authorList>
    </citation>
    <scope>NUCLEOTIDE SEQUENCE</scope>
</reference>
<organism evidence="1">
    <name type="scientific">Anguilla anguilla</name>
    <name type="common">European freshwater eel</name>
    <name type="synonym">Muraena anguilla</name>
    <dbReference type="NCBI Taxonomy" id="7936"/>
    <lineage>
        <taxon>Eukaryota</taxon>
        <taxon>Metazoa</taxon>
        <taxon>Chordata</taxon>
        <taxon>Craniata</taxon>
        <taxon>Vertebrata</taxon>
        <taxon>Euteleostomi</taxon>
        <taxon>Actinopterygii</taxon>
        <taxon>Neopterygii</taxon>
        <taxon>Teleostei</taxon>
        <taxon>Anguilliformes</taxon>
        <taxon>Anguillidae</taxon>
        <taxon>Anguilla</taxon>
    </lineage>
</organism>
<reference evidence="1" key="1">
    <citation type="submission" date="2014-11" db="EMBL/GenBank/DDBJ databases">
        <authorList>
            <person name="Amaro Gonzalez C."/>
        </authorList>
    </citation>
    <scope>NUCLEOTIDE SEQUENCE</scope>
</reference>
<accession>A0A0E9P6R2</accession>
<protein>
    <submittedName>
        <fullName evidence="1">Uncharacterized protein</fullName>
    </submittedName>
</protein>
<dbReference type="AlphaFoldDB" id="A0A0E9P6R2"/>
<proteinExistence type="predicted"/>
<evidence type="ECO:0000313" key="1">
    <source>
        <dbReference type="EMBL" id="JAG99582.1"/>
    </source>
</evidence>
<sequence>MGKCVDRIFSFYPSHLIPQYDFFSPSEKC</sequence>
<name>A0A0E9P6R2_ANGAN</name>
<dbReference type="EMBL" id="GBXM01108994">
    <property type="protein sequence ID" value="JAG99582.1"/>
    <property type="molecule type" value="Transcribed_RNA"/>
</dbReference>